<dbReference type="SUPFAM" id="SSF56219">
    <property type="entry name" value="DNase I-like"/>
    <property type="match status" value="1"/>
</dbReference>
<dbReference type="EMBL" id="UZAN01065624">
    <property type="protein sequence ID" value="VDP94011.1"/>
    <property type="molecule type" value="Genomic_DNA"/>
</dbReference>
<protein>
    <submittedName>
        <fullName evidence="4">S-adenosyl-L-methionine-dependent methyltransferase superfamily protein</fullName>
    </submittedName>
</protein>
<dbReference type="Proteomes" id="UP000272942">
    <property type="component" value="Unassembled WGS sequence"/>
</dbReference>
<reference evidence="4" key="1">
    <citation type="submission" date="2016-06" db="UniProtKB">
        <authorList>
            <consortium name="WormBaseParasite"/>
        </authorList>
    </citation>
    <scope>IDENTIFICATION</scope>
</reference>
<name>A0A183BC04_9TREM</name>
<organism evidence="4">
    <name type="scientific">Echinostoma caproni</name>
    <dbReference type="NCBI Taxonomy" id="27848"/>
    <lineage>
        <taxon>Eukaryota</taxon>
        <taxon>Metazoa</taxon>
        <taxon>Spiralia</taxon>
        <taxon>Lophotrochozoa</taxon>
        <taxon>Platyhelminthes</taxon>
        <taxon>Trematoda</taxon>
        <taxon>Digenea</taxon>
        <taxon>Plagiorchiida</taxon>
        <taxon>Echinostomata</taxon>
        <taxon>Echinostomatoidea</taxon>
        <taxon>Echinostomatidae</taxon>
        <taxon>Echinostoma</taxon>
    </lineage>
</organism>
<dbReference type="InterPro" id="IPR036691">
    <property type="entry name" value="Endo/exonu/phosph_ase_sf"/>
</dbReference>
<reference evidence="2 3" key="2">
    <citation type="submission" date="2018-11" db="EMBL/GenBank/DDBJ databases">
        <authorList>
            <consortium name="Pathogen Informatics"/>
        </authorList>
    </citation>
    <scope>NUCLEOTIDE SEQUENCE [LARGE SCALE GENOMIC DNA]</scope>
    <source>
        <strain evidence="2 3">Egypt</strain>
    </source>
</reference>
<accession>A0A183BC04</accession>
<dbReference type="OrthoDB" id="8069600at2759"/>
<proteinExistence type="predicted"/>
<dbReference type="Gene3D" id="3.60.10.10">
    <property type="entry name" value="Endonuclease/exonuclease/phosphatase"/>
    <property type="match status" value="1"/>
</dbReference>
<evidence type="ECO:0000256" key="1">
    <source>
        <dbReference type="SAM" id="MobiDB-lite"/>
    </source>
</evidence>
<keyword evidence="3" id="KW-1185">Reference proteome</keyword>
<dbReference type="WBParaSite" id="ECPE_0001678201-mRNA-1">
    <property type="protein sequence ID" value="ECPE_0001678201-mRNA-1"/>
    <property type="gene ID" value="ECPE_0001678201"/>
</dbReference>
<evidence type="ECO:0000313" key="2">
    <source>
        <dbReference type="EMBL" id="VDP94011.1"/>
    </source>
</evidence>
<evidence type="ECO:0000313" key="3">
    <source>
        <dbReference type="Proteomes" id="UP000272942"/>
    </source>
</evidence>
<dbReference type="AlphaFoldDB" id="A0A183BC04"/>
<gene>
    <name evidence="2" type="ORF">ECPE_LOCUS16739</name>
</gene>
<sequence>MLHSDTIRPNPTNTYGKKPLSADDEVGQITSLNSKGFLHRQRLNCFYTNAQGFFSKFPEVELRCRTGRWDLIALIETWLTADILDSELRLPGMELLRRDRPTRGGGVLLYYHNSLQCEQIECPFAALDTFWCKLKLTQHDIGLIGASYRPPSSADSSNETLS</sequence>
<evidence type="ECO:0000313" key="4">
    <source>
        <dbReference type="WBParaSite" id="ECPE_0001678201-mRNA-1"/>
    </source>
</evidence>
<feature type="region of interest" description="Disordered" evidence="1">
    <location>
        <begin position="1"/>
        <end position="21"/>
    </location>
</feature>